<dbReference type="InterPro" id="IPR016868">
    <property type="entry name" value="Phage_B3_Orf5"/>
</dbReference>
<evidence type="ECO:0000259" key="1">
    <source>
        <dbReference type="Pfam" id="PF10979"/>
    </source>
</evidence>
<dbReference type="InterPro" id="IPR055592">
    <property type="entry name" value="DUF7168"/>
</dbReference>
<feature type="domain" description="DUF2786" evidence="1">
    <location>
        <begin position="21"/>
        <end position="59"/>
    </location>
</feature>
<dbReference type="AlphaFoldDB" id="A0A2A4HFT2"/>
<evidence type="ECO:0000259" key="2">
    <source>
        <dbReference type="Pfam" id="PF23771"/>
    </source>
</evidence>
<organism evidence="3 4">
    <name type="scientific">Vreelandella nigrificans</name>
    <dbReference type="NCBI Taxonomy" id="2042704"/>
    <lineage>
        <taxon>Bacteria</taxon>
        <taxon>Pseudomonadati</taxon>
        <taxon>Pseudomonadota</taxon>
        <taxon>Gammaproteobacteria</taxon>
        <taxon>Oceanospirillales</taxon>
        <taxon>Halomonadaceae</taxon>
        <taxon>Vreelandella</taxon>
    </lineage>
</organism>
<evidence type="ECO:0000313" key="3">
    <source>
        <dbReference type="EMBL" id="PCF94058.1"/>
    </source>
</evidence>
<sequence>MRPAPFRGRLQSWRCRMIPDRVMRKIKRCLALSNSANDNEAGIALRQAQTLMAQYGINQEDLALADFDMANADTAAGKKPPRYLELLAQLINQVFGTSTVYSARRDRDGIRICGRYEFFGPKDSAQVAAYAYVVLQRQLIRDRRAFQRTLNKRLKRDTKTRRGDAFAEAWVSGAYTVVTPLALTDEVRELHRKYRELRYGELESLQPREHKALKQHDLHATTAGYQAGSKARLSAGVATTHREELAHG</sequence>
<feature type="domain" description="DUF7168" evidence="2">
    <location>
        <begin position="74"/>
        <end position="209"/>
    </location>
</feature>
<comment type="caution">
    <text evidence="3">The sequence shown here is derived from an EMBL/GenBank/DDBJ whole genome shotgun (WGS) entry which is preliminary data.</text>
</comment>
<gene>
    <name evidence="3" type="ORF">CPA45_18950</name>
</gene>
<dbReference type="Pfam" id="PF10979">
    <property type="entry name" value="DUF2786"/>
    <property type="match status" value="1"/>
</dbReference>
<proteinExistence type="predicted"/>
<name>A0A2A4HFT2_9GAMM</name>
<reference evidence="4" key="1">
    <citation type="submission" date="2017-09" db="EMBL/GenBank/DDBJ databases">
        <authorList>
            <person name="Cho G.-S."/>
            <person name="Oguntoyinbo F.A."/>
            <person name="Cnockaert M."/>
            <person name="Kabisch J."/>
            <person name="Neve H."/>
            <person name="Bockelmann W."/>
            <person name="Wenning M."/>
            <person name="Franz C.M."/>
            <person name="Vandamme P."/>
        </authorList>
    </citation>
    <scope>NUCLEOTIDE SEQUENCE [LARGE SCALE GENOMIC DNA]</scope>
    <source>
        <strain evidence="4">MBT G8648</strain>
    </source>
</reference>
<accession>A0A2A4HFT2</accession>
<dbReference type="InterPro" id="IPR024498">
    <property type="entry name" value="DUF2786"/>
</dbReference>
<dbReference type="Proteomes" id="UP000218677">
    <property type="component" value="Unassembled WGS sequence"/>
</dbReference>
<evidence type="ECO:0000313" key="4">
    <source>
        <dbReference type="Proteomes" id="UP000218677"/>
    </source>
</evidence>
<dbReference type="Pfam" id="PF23771">
    <property type="entry name" value="DUF7168"/>
    <property type="match status" value="1"/>
</dbReference>
<dbReference type="PIRSF" id="PIRSF028111">
    <property type="entry name" value="UCP028111"/>
    <property type="match status" value="1"/>
</dbReference>
<keyword evidence="4" id="KW-1185">Reference proteome</keyword>
<protein>
    <submittedName>
        <fullName evidence="3">Uncharacterized protein</fullName>
    </submittedName>
</protein>
<dbReference type="OrthoDB" id="7275531at2"/>
<dbReference type="EMBL" id="NWUX01000024">
    <property type="protein sequence ID" value="PCF94058.1"/>
    <property type="molecule type" value="Genomic_DNA"/>
</dbReference>